<gene>
    <name evidence="1" type="ORF">Tci_017353</name>
</gene>
<reference evidence="1" key="1">
    <citation type="journal article" date="2019" name="Sci. Rep.">
        <title>Draft genome of Tanacetum cinerariifolium, the natural source of mosquito coil.</title>
        <authorList>
            <person name="Yamashiro T."/>
            <person name="Shiraishi A."/>
            <person name="Satake H."/>
            <person name="Nakayama K."/>
        </authorList>
    </citation>
    <scope>NUCLEOTIDE SEQUENCE</scope>
</reference>
<organism evidence="1">
    <name type="scientific">Tanacetum cinerariifolium</name>
    <name type="common">Dalmatian daisy</name>
    <name type="synonym">Chrysanthemum cinerariifolium</name>
    <dbReference type="NCBI Taxonomy" id="118510"/>
    <lineage>
        <taxon>Eukaryota</taxon>
        <taxon>Viridiplantae</taxon>
        <taxon>Streptophyta</taxon>
        <taxon>Embryophyta</taxon>
        <taxon>Tracheophyta</taxon>
        <taxon>Spermatophyta</taxon>
        <taxon>Magnoliopsida</taxon>
        <taxon>eudicotyledons</taxon>
        <taxon>Gunneridae</taxon>
        <taxon>Pentapetalae</taxon>
        <taxon>asterids</taxon>
        <taxon>campanulids</taxon>
        <taxon>Asterales</taxon>
        <taxon>Asteraceae</taxon>
        <taxon>Asteroideae</taxon>
        <taxon>Anthemideae</taxon>
        <taxon>Anthemidinae</taxon>
        <taxon>Tanacetum</taxon>
    </lineage>
</organism>
<dbReference type="EMBL" id="BKCJ010001976">
    <property type="protein sequence ID" value="GEU45375.1"/>
    <property type="molecule type" value="Genomic_DNA"/>
</dbReference>
<proteinExistence type="predicted"/>
<protein>
    <submittedName>
        <fullName evidence="1">Uncharacterized protein</fullName>
    </submittedName>
</protein>
<name>A0A6L2KBG2_TANCI</name>
<sequence length="287" mass="33405">MNYYEPNPCYDSNYFGFDQFQPSQSVIDHLNLQQRINDSMIELREAFQAWLQQRQDQVVNLDSYSPEPSQYRKIPIYYDDDDDEKSYTPLRDIIIFELPPYIAITPVFSTEEPRDSLIMGDKHLNTISEKESDKFIKSKYSSIIFSSKIDSLLDEFLGELIFLKSIPPGIDEADCDPEEEIHLIEKLLLMLLGITYYCWVNVNAVEDLQLADEESVDCLLNSTIFEQLALMSPKTTAWMKGTFLPWKFHLLSHQGFKAFQLSSESPMMIYEGNIPTLEVPFLHFYPP</sequence>
<comment type="caution">
    <text evidence="1">The sequence shown here is derived from an EMBL/GenBank/DDBJ whole genome shotgun (WGS) entry which is preliminary data.</text>
</comment>
<dbReference type="AlphaFoldDB" id="A0A6L2KBG2"/>
<accession>A0A6L2KBG2</accession>
<evidence type="ECO:0000313" key="1">
    <source>
        <dbReference type="EMBL" id="GEU45375.1"/>
    </source>
</evidence>